<name>A0ABP8M076_9BACT</name>
<evidence type="ECO:0000259" key="1">
    <source>
        <dbReference type="Pfam" id="PF03372"/>
    </source>
</evidence>
<keyword evidence="3" id="KW-1185">Reference proteome</keyword>
<dbReference type="EMBL" id="BAABHC010000029">
    <property type="protein sequence ID" value="GAA4441128.1"/>
    <property type="molecule type" value="Genomic_DNA"/>
</dbReference>
<dbReference type="InterPro" id="IPR036691">
    <property type="entry name" value="Endo/exonu/phosph_ase_sf"/>
</dbReference>
<dbReference type="RefSeq" id="WP_345161527.1">
    <property type="nucleotide sequence ID" value="NZ_BAABHC010000029.1"/>
</dbReference>
<reference evidence="3" key="1">
    <citation type="journal article" date="2019" name="Int. J. Syst. Evol. Microbiol.">
        <title>The Global Catalogue of Microorganisms (GCM) 10K type strain sequencing project: providing services to taxonomists for standard genome sequencing and annotation.</title>
        <authorList>
            <consortium name="The Broad Institute Genomics Platform"/>
            <consortium name="The Broad Institute Genome Sequencing Center for Infectious Disease"/>
            <person name="Wu L."/>
            <person name="Ma J."/>
        </authorList>
    </citation>
    <scope>NUCLEOTIDE SEQUENCE [LARGE SCALE GENOMIC DNA]</scope>
    <source>
        <strain evidence="3">JCM 17926</strain>
    </source>
</reference>
<dbReference type="SUPFAM" id="SSF56219">
    <property type="entry name" value="DNase I-like"/>
    <property type="match status" value="1"/>
</dbReference>
<dbReference type="Pfam" id="PF03372">
    <property type="entry name" value="Exo_endo_phos"/>
    <property type="match status" value="1"/>
</dbReference>
<dbReference type="Gene3D" id="3.60.10.10">
    <property type="entry name" value="Endonuclease/exonuclease/phosphatase"/>
    <property type="match status" value="1"/>
</dbReference>
<sequence>MTYNIHHANPPSKEETGEIDLDAIVHVIRKENPDLVALQEVDVNTKRSGKGNQAEIIAGKLGMKAFFGRAIDHQGGFYGVAILSRYPLLETSVTPLPEDAAPASEDRVLATAKVKLPGGMVIRFGSTHLDVDSPENREQQVKAINAIAAKENMPFIVAGDFNAVPESSAVRELDKRFTRTCVSDCAPTIPVDKPDRAIDFIAYSKEAPFKVVSQKVIPERYASDHLPVVATLRY</sequence>
<dbReference type="PANTHER" id="PTHR14859:SF15">
    <property type="entry name" value="ENDONUCLEASE_EXONUCLEASE_PHOSPHATASE DOMAIN-CONTAINING PROTEIN"/>
    <property type="match status" value="1"/>
</dbReference>
<comment type="caution">
    <text evidence="2">The sequence shown here is derived from an EMBL/GenBank/DDBJ whole genome shotgun (WGS) entry which is preliminary data.</text>
</comment>
<evidence type="ECO:0000313" key="3">
    <source>
        <dbReference type="Proteomes" id="UP001500552"/>
    </source>
</evidence>
<evidence type="ECO:0000313" key="2">
    <source>
        <dbReference type="EMBL" id="GAA4441128.1"/>
    </source>
</evidence>
<gene>
    <name evidence="2" type="ORF">GCM10023188_39270</name>
</gene>
<organism evidence="2 3">
    <name type="scientific">Pontibacter saemangeumensis</name>
    <dbReference type="NCBI Taxonomy" id="1084525"/>
    <lineage>
        <taxon>Bacteria</taxon>
        <taxon>Pseudomonadati</taxon>
        <taxon>Bacteroidota</taxon>
        <taxon>Cytophagia</taxon>
        <taxon>Cytophagales</taxon>
        <taxon>Hymenobacteraceae</taxon>
        <taxon>Pontibacter</taxon>
    </lineage>
</organism>
<dbReference type="InterPro" id="IPR005135">
    <property type="entry name" value="Endo/exonuclease/phosphatase"/>
</dbReference>
<dbReference type="Proteomes" id="UP001500552">
    <property type="component" value="Unassembled WGS sequence"/>
</dbReference>
<protein>
    <recommendedName>
        <fullName evidence="1">Endonuclease/exonuclease/phosphatase domain-containing protein</fullName>
    </recommendedName>
</protein>
<dbReference type="PANTHER" id="PTHR14859">
    <property type="entry name" value="CALCOFLUOR WHITE HYPERSENSITIVE PROTEIN PRECURSOR"/>
    <property type="match status" value="1"/>
</dbReference>
<proteinExistence type="predicted"/>
<feature type="domain" description="Endonuclease/exonuclease/phosphatase" evidence="1">
    <location>
        <begin position="1"/>
        <end position="225"/>
    </location>
</feature>
<accession>A0ABP8M076</accession>
<dbReference type="InterPro" id="IPR051916">
    <property type="entry name" value="GPI-anchor_lipid_remodeler"/>
</dbReference>